<sequence>MSSEDVTKEHEISDIVRFNEAVDQALAESVVSYGEAADVARNVFLGILGHDLRSPLGAILL</sequence>
<evidence type="ECO:0008006" key="3">
    <source>
        <dbReference type="Google" id="ProtNLM"/>
    </source>
</evidence>
<feature type="non-terminal residue" evidence="1">
    <location>
        <position position="61"/>
    </location>
</feature>
<organism evidence="1 2">
    <name type="scientific">Leclercia adecarboxylata</name>
    <dbReference type="NCBI Taxonomy" id="83655"/>
    <lineage>
        <taxon>Bacteria</taxon>
        <taxon>Pseudomonadati</taxon>
        <taxon>Pseudomonadota</taxon>
        <taxon>Gammaproteobacteria</taxon>
        <taxon>Enterobacterales</taxon>
        <taxon>Enterobacteriaceae</taxon>
        <taxon>Leclercia</taxon>
    </lineage>
</organism>
<name>A0A9X4BF92_9ENTR</name>
<dbReference type="RefSeq" id="WP_272733706.1">
    <property type="nucleotide sequence ID" value="NZ_JAOURS010000302.1"/>
</dbReference>
<accession>A0A9X4BF92</accession>
<evidence type="ECO:0000313" key="2">
    <source>
        <dbReference type="Proteomes" id="UP001149314"/>
    </source>
</evidence>
<proteinExistence type="predicted"/>
<comment type="caution">
    <text evidence="1">The sequence shown here is derived from an EMBL/GenBank/DDBJ whole genome shotgun (WGS) entry which is preliminary data.</text>
</comment>
<reference evidence="1" key="1">
    <citation type="journal article" date="2023" name="Genes Genomics">
        <title>Genomic insights of Leclercia adecarboxylata strains linked to an outbreak in public hospitals in Mexico.</title>
        <authorList>
            <person name="Barrios-Villa E."/>
            <person name="Pacheco-Flores B."/>
            <person name="Lozano-Zarain P."/>
            <person name="Del Campo-Ortega R."/>
            <person name="de Jesus Ascencio-Montiel I."/>
            <person name="Gonzalez-Leon M."/>
            <person name="Camorlinga-Ponce M."/>
            <person name="Gaytan Cervantes F.J."/>
            <person name="Gonzalez Torres C."/>
            <person name="Aguilar E."/>
            <person name="Gonzalez Ibarra J."/>
            <person name="Torres Lopez F.J."/>
            <person name="Rosas-Vargas H."/>
            <person name="Gonzalez-Bonilla C.R."/>
            <person name="Del Carmen Rocha-Gracia R."/>
        </authorList>
    </citation>
    <scope>NUCLEOTIDE SEQUENCE</scope>
    <source>
        <strain evidence="1">Lac40</strain>
    </source>
</reference>
<protein>
    <recommendedName>
        <fullName evidence="3">Histidine kinase</fullName>
    </recommendedName>
</protein>
<dbReference type="AlphaFoldDB" id="A0A9X4BF92"/>
<dbReference type="Proteomes" id="UP001149314">
    <property type="component" value="Unassembled WGS sequence"/>
</dbReference>
<gene>
    <name evidence="1" type="ORF">OEZ79_26700</name>
</gene>
<evidence type="ECO:0000313" key="1">
    <source>
        <dbReference type="EMBL" id="MDC6641756.1"/>
    </source>
</evidence>
<dbReference type="EMBL" id="JAOURS010000302">
    <property type="protein sequence ID" value="MDC6641756.1"/>
    <property type="molecule type" value="Genomic_DNA"/>
</dbReference>